<sequence>MQQDCYFGTYARFETPSKKEGSALVGADNLVGDRFDIEFLTQDGVTTAWMRNRFGALVAFFDENLSRRLAIMNARGWKLQALLSFVAYTDSPEPARYWGEAAVVAFDPKDQAAFDRFLSLVGKRLADGVRPEVNLGSQAVRSVLEAGGDWKPTKTVPLPKRAAGTVIMKSRRKLSEKVIELGRSRNVGCYVVSWAFIIALVAGAALLGLRAAGIV</sequence>
<dbReference type="EMBL" id="QWKH01000012">
    <property type="protein sequence ID" value="NBI34042.1"/>
    <property type="molecule type" value="Genomic_DNA"/>
</dbReference>
<feature type="transmembrane region" description="Helical" evidence="1">
    <location>
        <begin position="187"/>
        <end position="209"/>
    </location>
</feature>
<name>A0A7C9JIQ9_9BACT</name>
<proteinExistence type="predicted"/>
<comment type="caution">
    <text evidence="2">The sequence shown here is derived from an EMBL/GenBank/DDBJ whole genome shotgun (WGS) entry which is preliminary data.</text>
</comment>
<reference evidence="2" key="1">
    <citation type="submission" date="2018-08" db="EMBL/GenBank/DDBJ databases">
        <title>Murine metabolic-syndrome-specific gut microbial biobank.</title>
        <authorList>
            <person name="Liu C."/>
        </authorList>
    </citation>
    <scope>NUCLEOTIDE SEQUENCE [LARGE SCALE GENOMIC DNA]</scope>
    <source>
        <strain evidence="2">Z82</strain>
    </source>
</reference>
<evidence type="ECO:0000313" key="2">
    <source>
        <dbReference type="EMBL" id="NBI34042.1"/>
    </source>
</evidence>
<accession>A0A7C9JIQ9</accession>
<gene>
    <name evidence="2" type="ORF">D1639_03150</name>
</gene>
<evidence type="ECO:0000256" key="1">
    <source>
        <dbReference type="SAM" id="Phobius"/>
    </source>
</evidence>
<dbReference type="AlphaFoldDB" id="A0A7C9JIQ9"/>
<organism evidence="2">
    <name type="scientific">Muribaculaceae bacterium Z82</name>
    <dbReference type="NCBI Taxonomy" id="2304548"/>
    <lineage>
        <taxon>Bacteria</taxon>
        <taxon>Pseudomonadati</taxon>
        <taxon>Bacteroidota</taxon>
        <taxon>Bacteroidia</taxon>
        <taxon>Bacteroidales</taxon>
        <taxon>Muribaculaceae</taxon>
    </lineage>
</organism>
<keyword evidence="1" id="KW-1133">Transmembrane helix</keyword>
<keyword evidence="1" id="KW-0812">Transmembrane</keyword>
<protein>
    <submittedName>
        <fullName evidence="2">Uncharacterized protein</fullName>
    </submittedName>
</protein>
<keyword evidence="1" id="KW-0472">Membrane</keyword>